<sequence length="521" mass="54700">MTPTNKTTQAKPPPLKDALDLWLPQALRRVDAVAASPRFESIGRIESVGDGIARVSGLPGARSDERLVFPGGVAGLAVDLDQDIGCVLLGEDRHLSAGDIVRGTGAVVRAPVGDALLGRVVDPLGNPLDGGPPIEAECWEPVERPAPTIADRAAVTEPMLTGTAVIDAMFPLGRGQRELVIGDRATGKTAIAVDAILNQRGGDVLCVYIAIGQKASGVRAVIEAVRDGGAADRCLFVVAAADSPPGLQWLAPYSGFTMAEHFRDSGRHALVIVDDLTKHAAVHRQLSLLLRRPPGREAYPGDVFYLHARLLERAAKLSPARGGGSLTALPIAETQAGNLSAYIPTNLISITDGQIFLDAKLFHEGQKPAVDIGRSVSRVGGKAQPPALRRLAEPLRLDYAQFLELEAFSRFGGMVDDRTRKAVAHGQRMRALLAQRSLAPQPLARQLAQLLALDDGTLDAIPLDALPRFQAALAAGLDAQTLAATAHLASGGDLDDATRAELRAAVSDAVRALGPPTGAAP</sequence>
<dbReference type="InterPro" id="IPR023366">
    <property type="entry name" value="ATP_synth_asu-like_sf"/>
</dbReference>
<keyword evidence="4 14" id="KW-0813">Transport</keyword>
<dbReference type="InterPro" id="IPR038376">
    <property type="entry name" value="ATP_synth_asu_C_sf"/>
</dbReference>
<comment type="catalytic activity">
    <reaction evidence="14">
        <text>ATP + H2O + 4 H(+)(in) = ADP + phosphate + 5 H(+)(out)</text>
        <dbReference type="Rhea" id="RHEA:57720"/>
        <dbReference type="ChEBI" id="CHEBI:15377"/>
        <dbReference type="ChEBI" id="CHEBI:15378"/>
        <dbReference type="ChEBI" id="CHEBI:30616"/>
        <dbReference type="ChEBI" id="CHEBI:43474"/>
        <dbReference type="ChEBI" id="CHEBI:456216"/>
        <dbReference type="EC" id="7.1.2.2"/>
    </reaction>
</comment>
<evidence type="ECO:0000259" key="16">
    <source>
        <dbReference type="Pfam" id="PF00306"/>
    </source>
</evidence>
<evidence type="ECO:0000256" key="14">
    <source>
        <dbReference type="HAMAP-Rule" id="MF_01346"/>
    </source>
</evidence>
<comment type="function">
    <text evidence="1 14">Produces ATP from ADP in the presence of a proton gradient across the membrane. The alpha chain is a regulatory subunit.</text>
</comment>
<dbReference type="GO" id="GO:0043531">
    <property type="term" value="F:ADP binding"/>
    <property type="evidence" value="ECO:0007669"/>
    <property type="project" value="TreeGrafter"/>
</dbReference>
<comment type="subunit">
    <text evidence="13">F-type ATPases have 2 components, CF(1) - the catalytic core - and CF(0) - the membrane proton channel. CF(1) has five subunits: alpha(3), beta(3), gamma(1), delta(1), epsilon(1). CF(0) has four main subunits: a(1), b(1), b'(1) and c(9-12).</text>
</comment>
<dbReference type="InterPro" id="IPR000194">
    <property type="entry name" value="ATPase_F1/V1/A1_a/bsu_nucl-bd"/>
</dbReference>
<dbReference type="CDD" id="cd01132">
    <property type="entry name" value="F1-ATPase_alpha_CD"/>
    <property type="match status" value="1"/>
</dbReference>
<evidence type="ECO:0000256" key="10">
    <source>
        <dbReference type="ARBA" id="ARBA00023136"/>
    </source>
</evidence>
<evidence type="ECO:0000313" key="19">
    <source>
        <dbReference type="Proteomes" id="UP000283458"/>
    </source>
</evidence>
<dbReference type="FunFam" id="3.40.50.300:FF:000002">
    <property type="entry name" value="ATP synthase subunit alpha"/>
    <property type="match status" value="1"/>
</dbReference>
<evidence type="ECO:0000259" key="15">
    <source>
        <dbReference type="Pfam" id="PF00006"/>
    </source>
</evidence>
<dbReference type="Gene3D" id="2.40.30.20">
    <property type="match status" value="1"/>
</dbReference>
<evidence type="ECO:0000256" key="9">
    <source>
        <dbReference type="ARBA" id="ARBA00023065"/>
    </source>
</evidence>
<dbReference type="SUPFAM" id="SSF50615">
    <property type="entry name" value="N-terminal domain of alpha and beta subunits of F1 ATP synthase"/>
    <property type="match status" value="1"/>
</dbReference>
<accession>A0A418VPN6</accession>
<evidence type="ECO:0000256" key="11">
    <source>
        <dbReference type="ARBA" id="ARBA00023196"/>
    </source>
</evidence>
<evidence type="ECO:0000256" key="7">
    <source>
        <dbReference type="ARBA" id="ARBA00022840"/>
    </source>
</evidence>
<evidence type="ECO:0000256" key="4">
    <source>
        <dbReference type="ARBA" id="ARBA00022448"/>
    </source>
</evidence>
<feature type="domain" description="ATPase F1/V1/A1 complex alpha/beta subunit nucleotide-binding" evidence="15">
    <location>
        <begin position="162"/>
        <end position="377"/>
    </location>
</feature>
<evidence type="ECO:0000256" key="6">
    <source>
        <dbReference type="ARBA" id="ARBA00022781"/>
    </source>
</evidence>
<dbReference type="GO" id="GO:0005524">
    <property type="term" value="F:ATP binding"/>
    <property type="evidence" value="ECO:0007669"/>
    <property type="project" value="UniProtKB-UniRule"/>
</dbReference>
<dbReference type="GO" id="GO:0045259">
    <property type="term" value="C:proton-transporting ATP synthase complex"/>
    <property type="evidence" value="ECO:0007669"/>
    <property type="project" value="UniProtKB-KW"/>
</dbReference>
<dbReference type="GO" id="GO:0046933">
    <property type="term" value="F:proton-transporting ATP synthase activity, rotational mechanism"/>
    <property type="evidence" value="ECO:0007669"/>
    <property type="project" value="UniProtKB-UniRule"/>
</dbReference>
<dbReference type="Pfam" id="PF00006">
    <property type="entry name" value="ATP-synt_ab"/>
    <property type="match status" value="1"/>
</dbReference>
<dbReference type="Pfam" id="PF02874">
    <property type="entry name" value="ATP-synt_ab_N"/>
    <property type="match status" value="1"/>
</dbReference>
<evidence type="ECO:0000256" key="3">
    <source>
        <dbReference type="ARBA" id="ARBA00008936"/>
    </source>
</evidence>
<dbReference type="InterPro" id="IPR004100">
    <property type="entry name" value="ATPase_F1/V1/A1_a/bsu_N"/>
</dbReference>
<evidence type="ECO:0000256" key="8">
    <source>
        <dbReference type="ARBA" id="ARBA00022967"/>
    </source>
</evidence>
<name>A0A418VPN6_9PROT</name>
<keyword evidence="9 14" id="KW-0406">Ion transport</keyword>
<evidence type="ECO:0000256" key="12">
    <source>
        <dbReference type="ARBA" id="ARBA00023310"/>
    </source>
</evidence>
<reference evidence="18 19" key="1">
    <citation type="submission" date="2018-09" db="EMBL/GenBank/DDBJ databases">
        <authorList>
            <person name="Zhu H."/>
        </authorList>
    </citation>
    <scope>NUCLEOTIDE SEQUENCE [LARGE SCALE GENOMIC DNA]</scope>
    <source>
        <strain evidence="18 19">K2W22B-5</strain>
    </source>
</reference>
<dbReference type="CDD" id="cd18113">
    <property type="entry name" value="ATP-synt_F1_alpha_C"/>
    <property type="match status" value="1"/>
</dbReference>
<keyword evidence="5 14" id="KW-0547">Nucleotide-binding</keyword>
<dbReference type="AlphaFoldDB" id="A0A418VPN6"/>
<dbReference type="EC" id="7.1.2.2" evidence="14"/>
<keyword evidence="11 14" id="KW-0139">CF(1)</keyword>
<comment type="similarity">
    <text evidence="3 14">Belongs to the ATPase alpha/beta chains family.</text>
</comment>
<keyword evidence="14" id="KW-1003">Cell membrane</keyword>
<evidence type="ECO:0000313" key="18">
    <source>
        <dbReference type="EMBL" id="RJF78220.1"/>
    </source>
</evidence>
<evidence type="ECO:0000256" key="2">
    <source>
        <dbReference type="ARBA" id="ARBA00004370"/>
    </source>
</evidence>
<dbReference type="InterPro" id="IPR033732">
    <property type="entry name" value="ATP_synth_F1_a_nt-bd_dom"/>
</dbReference>
<keyword evidence="8 14" id="KW-1278">Translocase</keyword>
<dbReference type="CDD" id="cd18116">
    <property type="entry name" value="ATP-synt_F1_alpha_N"/>
    <property type="match status" value="1"/>
</dbReference>
<dbReference type="OrthoDB" id="9803053at2"/>
<dbReference type="EMBL" id="QYUL01000004">
    <property type="protein sequence ID" value="RJF78220.1"/>
    <property type="molecule type" value="Genomic_DNA"/>
</dbReference>
<feature type="site" description="Required for activity" evidence="14">
    <location>
        <position position="375"/>
    </location>
</feature>
<feature type="domain" description="ATP synthase alpha subunit C-terminal" evidence="16">
    <location>
        <begin position="384"/>
        <end position="508"/>
    </location>
</feature>
<dbReference type="Proteomes" id="UP000283458">
    <property type="component" value="Unassembled WGS sequence"/>
</dbReference>
<keyword evidence="12 14" id="KW-0066">ATP synthesis</keyword>
<dbReference type="NCBIfam" id="TIGR00962">
    <property type="entry name" value="atpA"/>
    <property type="match status" value="1"/>
</dbReference>
<dbReference type="SUPFAM" id="SSF47917">
    <property type="entry name" value="C-terminal domain of alpha and beta subunits of F1 ATP synthase"/>
    <property type="match status" value="1"/>
</dbReference>
<dbReference type="PANTHER" id="PTHR48082">
    <property type="entry name" value="ATP SYNTHASE SUBUNIT ALPHA, MITOCHONDRIAL"/>
    <property type="match status" value="1"/>
</dbReference>
<dbReference type="InterPro" id="IPR020003">
    <property type="entry name" value="ATPase_a/bsu_AS"/>
</dbReference>
<feature type="binding site" evidence="14">
    <location>
        <begin position="182"/>
        <end position="189"/>
    </location>
    <ligand>
        <name>ATP</name>
        <dbReference type="ChEBI" id="CHEBI:30616"/>
    </ligand>
</feature>
<dbReference type="SUPFAM" id="SSF52540">
    <property type="entry name" value="P-loop containing nucleoside triphosphate hydrolases"/>
    <property type="match status" value="1"/>
</dbReference>
<keyword evidence="19" id="KW-1185">Reference proteome</keyword>
<dbReference type="PROSITE" id="PS00152">
    <property type="entry name" value="ATPASE_ALPHA_BETA"/>
    <property type="match status" value="1"/>
</dbReference>
<evidence type="ECO:0000259" key="17">
    <source>
        <dbReference type="Pfam" id="PF02874"/>
    </source>
</evidence>
<evidence type="ECO:0000256" key="13">
    <source>
        <dbReference type="ARBA" id="ARBA00026013"/>
    </source>
</evidence>
<dbReference type="InterPro" id="IPR036121">
    <property type="entry name" value="ATPase_F1/V1/A1_a/bsu_N_sf"/>
</dbReference>
<evidence type="ECO:0000256" key="1">
    <source>
        <dbReference type="ARBA" id="ARBA00003784"/>
    </source>
</evidence>
<gene>
    <name evidence="14" type="primary">atpA</name>
    <name evidence="18" type="ORF">D3877_24195</name>
</gene>
<dbReference type="PANTHER" id="PTHR48082:SF2">
    <property type="entry name" value="ATP SYNTHASE SUBUNIT ALPHA, MITOCHONDRIAL"/>
    <property type="match status" value="1"/>
</dbReference>
<keyword evidence="6 14" id="KW-0375">Hydrogen ion transport</keyword>
<dbReference type="Gene3D" id="3.40.50.300">
    <property type="entry name" value="P-loop containing nucleotide triphosphate hydrolases"/>
    <property type="match status" value="1"/>
</dbReference>
<organism evidence="18 19">
    <name type="scientific">Azospirillum cavernae</name>
    <dbReference type="NCBI Taxonomy" id="2320860"/>
    <lineage>
        <taxon>Bacteria</taxon>
        <taxon>Pseudomonadati</taxon>
        <taxon>Pseudomonadota</taxon>
        <taxon>Alphaproteobacteria</taxon>
        <taxon>Rhodospirillales</taxon>
        <taxon>Azospirillaceae</taxon>
        <taxon>Azospirillum</taxon>
    </lineage>
</organism>
<dbReference type="Gene3D" id="1.20.150.20">
    <property type="entry name" value="ATP synthase alpha/beta chain, C-terminal domain"/>
    <property type="match status" value="1"/>
</dbReference>
<evidence type="ECO:0000256" key="5">
    <source>
        <dbReference type="ARBA" id="ARBA00022741"/>
    </source>
</evidence>
<keyword evidence="10 14" id="KW-0472">Membrane</keyword>
<dbReference type="InterPro" id="IPR027417">
    <property type="entry name" value="P-loop_NTPase"/>
</dbReference>
<comment type="caution">
    <text evidence="18">The sequence shown here is derived from an EMBL/GenBank/DDBJ whole genome shotgun (WGS) entry which is preliminary data.</text>
</comment>
<dbReference type="HAMAP" id="MF_01346">
    <property type="entry name" value="ATP_synth_alpha_bact"/>
    <property type="match status" value="1"/>
</dbReference>
<dbReference type="Pfam" id="PF00306">
    <property type="entry name" value="ATP-synt_ab_C"/>
    <property type="match status" value="1"/>
</dbReference>
<dbReference type="NCBIfam" id="NF009884">
    <property type="entry name" value="PRK13343.1"/>
    <property type="match status" value="1"/>
</dbReference>
<keyword evidence="7 14" id="KW-0067">ATP-binding</keyword>
<dbReference type="GO" id="GO:0005886">
    <property type="term" value="C:plasma membrane"/>
    <property type="evidence" value="ECO:0007669"/>
    <property type="project" value="UniProtKB-SubCell"/>
</dbReference>
<protein>
    <recommendedName>
        <fullName evidence="14">ATP synthase subunit alpha</fullName>
        <ecNumber evidence="14">7.1.2.2</ecNumber>
    </recommendedName>
    <alternativeName>
        <fullName evidence="14">ATP synthase F1 sector subunit alpha</fullName>
    </alternativeName>
    <alternativeName>
        <fullName evidence="14">F-ATPase subunit alpha</fullName>
    </alternativeName>
</protein>
<dbReference type="InterPro" id="IPR000793">
    <property type="entry name" value="ATP_synth_asu_C"/>
</dbReference>
<comment type="subcellular location">
    <subcellularLocation>
        <location evidence="14">Cell membrane</location>
        <topology evidence="14">Peripheral membrane protein</topology>
    </subcellularLocation>
    <subcellularLocation>
        <location evidence="2">Membrane</location>
    </subcellularLocation>
</comment>
<proteinExistence type="inferred from homology"/>
<feature type="domain" description="ATPase F1/V1/A1 complex alpha/beta subunit N-terminal" evidence="17">
    <location>
        <begin position="41"/>
        <end position="105"/>
    </location>
</feature>
<dbReference type="InterPro" id="IPR005294">
    <property type="entry name" value="ATP_synth_F1_asu"/>
</dbReference>